<evidence type="ECO:0000313" key="1">
    <source>
        <dbReference type="EMBL" id="KAK4413157.1"/>
    </source>
</evidence>
<protein>
    <submittedName>
        <fullName evidence="1">Uncharacterized protein</fullName>
    </submittedName>
</protein>
<name>A0AAE1XKM1_9LAMI</name>
<dbReference type="GO" id="GO:0003682">
    <property type="term" value="F:chromatin binding"/>
    <property type="evidence" value="ECO:0007669"/>
    <property type="project" value="TreeGrafter"/>
</dbReference>
<dbReference type="AlphaFoldDB" id="A0AAE1XKM1"/>
<proteinExistence type="predicted"/>
<dbReference type="GO" id="GO:1990414">
    <property type="term" value="P:replication-born double-strand break repair via sister chromatid exchange"/>
    <property type="evidence" value="ECO:0007669"/>
    <property type="project" value="TreeGrafter"/>
</dbReference>
<dbReference type="GO" id="GO:0008278">
    <property type="term" value="C:cohesin complex"/>
    <property type="evidence" value="ECO:0007669"/>
    <property type="project" value="InterPro"/>
</dbReference>
<dbReference type="InterPro" id="IPR039781">
    <property type="entry name" value="Rad21/Rec8-like"/>
</dbReference>
<comment type="caution">
    <text evidence="1">The sequence shown here is derived from an EMBL/GenBank/DDBJ whole genome shotgun (WGS) entry which is preliminary data.</text>
</comment>
<dbReference type="EMBL" id="JACGWO010000012">
    <property type="protein sequence ID" value="KAK4413157.1"/>
    <property type="molecule type" value="Genomic_DNA"/>
</dbReference>
<dbReference type="GO" id="GO:0007062">
    <property type="term" value="P:sister chromatid cohesion"/>
    <property type="evidence" value="ECO:0007669"/>
    <property type="project" value="InterPro"/>
</dbReference>
<reference evidence="1" key="2">
    <citation type="journal article" date="2024" name="Plant">
        <title>Genomic evolution and insights into agronomic trait innovations of Sesamum species.</title>
        <authorList>
            <person name="Miao H."/>
            <person name="Wang L."/>
            <person name="Qu L."/>
            <person name="Liu H."/>
            <person name="Sun Y."/>
            <person name="Le M."/>
            <person name="Wang Q."/>
            <person name="Wei S."/>
            <person name="Zheng Y."/>
            <person name="Lin W."/>
            <person name="Duan Y."/>
            <person name="Cao H."/>
            <person name="Xiong S."/>
            <person name="Wang X."/>
            <person name="Wei L."/>
            <person name="Li C."/>
            <person name="Ma Q."/>
            <person name="Ju M."/>
            <person name="Zhao R."/>
            <person name="Li G."/>
            <person name="Mu C."/>
            <person name="Tian Q."/>
            <person name="Mei H."/>
            <person name="Zhang T."/>
            <person name="Gao T."/>
            <person name="Zhang H."/>
        </authorList>
    </citation>
    <scope>NUCLEOTIDE SEQUENCE</scope>
    <source>
        <strain evidence="1">3651</strain>
    </source>
</reference>
<reference evidence="1" key="1">
    <citation type="submission" date="2020-06" db="EMBL/GenBank/DDBJ databases">
        <authorList>
            <person name="Li T."/>
            <person name="Hu X."/>
            <person name="Zhang T."/>
            <person name="Song X."/>
            <person name="Zhang H."/>
            <person name="Dai N."/>
            <person name="Sheng W."/>
            <person name="Hou X."/>
            <person name="Wei L."/>
        </authorList>
    </citation>
    <scope>NUCLEOTIDE SEQUENCE</scope>
    <source>
        <strain evidence="1">3651</strain>
        <tissue evidence="1">Leaf</tissue>
    </source>
</reference>
<accession>A0AAE1XKM1</accession>
<dbReference type="PANTHER" id="PTHR12585:SF55">
    <property type="entry name" value="SISTER CHROMATID COHESION 1 PROTEIN 3"/>
    <property type="match status" value="1"/>
</dbReference>
<keyword evidence="2" id="KW-1185">Reference proteome</keyword>
<organism evidence="1 2">
    <name type="scientific">Sesamum alatum</name>
    <dbReference type="NCBI Taxonomy" id="300844"/>
    <lineage>
        <taxon>Eukaryota</taxon>
        <taxon>Viridiplantae</taxon>
        <taxon>Streptophyta</taxon>
        <taxon>Embryophyta</taxon>
        <taxon>Tracheophyta</taxon>
        <taxon>Spermatophyta</taxon>
        <taxon>Magnoliopsida</taxon>
        <taxon>eudicotyledons</taxon>
        <taxon>Gunneridae</taxon>
        <taxon>Pentapetalae</taxon>
        <taxon>asterids</taxon>
        <taxon>lamiids</taxon>
        <taxon>Lamiales</taxon>
        <taxon>Pedaliaceae</taxon>
        <taxon>Sesamum</taxon>
    </lineage>
</organism>
<gene>
    <name evidence="1" type="ORF">Salat_2728200</name>
</gene>
<sequence length="115" mass="13245">MSRDFLREAVRIYSKQVDYVLEDAQNTLKHVLTTVNTNLPDDATHAPFHAITLLEKFELDSLELDDCDKDWCEDSYLKSKDDITLAGIDIAYENLSCDHVASYFLIFPLIPINIY</sequence>
<dbReference type="PANTHER" id="PTHR12585">
    <property type="entry name" value="SCC1 / RAD21 FAMILY MEMBER"/>
    <property type="match status" value="1"/>
</dbReference>
<evidence type="ECO:0000313" key="2">
    <source>
        <dbReference type="Proteomes" id="UP001293254"/>
    </source>
</evidence>
<dbReference type="Proteomes" id="UP001293254">
    <property type="component" value="Unassembled WGS sequence"/>
</dbReference>